<proteinExistence type="predicted"/>
<reference evidence="3" key="1">
    <citation type="submission" date="2021-09" db="EMBL/GenBank/DDBJ databases">
        <authorList>
            <consortium name="AG Swart"/>
            <person name="Singh M."/>
            <person name="Singh A."/>
            <person name="Seah K."/>
            <person name="Emmerich C."/>
        </authorList>
    </citation>
    <scope>NUCLEOTIDE SEQUENCE</scope>
    <source>
        <strain evidence="3">ATCC30299</strain>
    </source>
</reference>
<feature type="coiled-coil region" evidence="1">
    <location>
        <begin position="35"/>
        <end position="89"/>
    </location>
</feature>
<feature type="region of interest" description="Disordered" evidence="2">
    <location>
        <begin position="224"/>
        <end position="245"/>
    </location>
</feature>
<comment type="caution">
    <text evidence="3">The sequence shown here is derived from an EMBL/GenBank/DDBJ whole genome shotgun (WGS) entry which is preliminary data.</text>
</comment>
<evidence type="ECO:0000313" key="4">
    <source>
        <dbReference type="Proteomes" id="UP001162131"/>
    </source>
</evidence>
<feature type="compositionally biased region" description="Basic and acidic residues" evidence="2">
    <location>
        <begin position="231"/>
        <end position="241"/>
    </location>
</feature>
<organism evidence="3 4">
    <name type="scientific">Blepharisma stoltei</name>
    <dbReference type="NCBI Taxonomy" id="1481888"/>
    <lineage>
        <taxon>Eukaryota</taxon>
        <taxon>Sar</taxon>
        <taxon>Alveolata</taxon>
        <taxon>Ciliophora</taxon>
        <taxon>Postciliodesmatophora</taxon>
        <taxon>Heterotrichea</taxon>
        <taxon>Heterotrichida</taxon>
        <taxon>Blepharismidae</taxon>
        <taxon>Blepharisma</taxon>
    </lineage>
</organism>
<evidence type="ECO:0000313" key="3">
    <source>
        <dbReference type="EMBL" id="CAG9331613.1"/>
    </source>
</evidence>
<evidence type="ECO:0000256" key="2">
    <source>
        <dbReference type="SAM" id="MobiDB-lite"/>
    </source>
</evidence>
<sequence>MEESQYNNFSGNSSHPAIGKCEKPLLCDYCINRRLAELKRKRDQEEREAKVKFEQQQLDWLKRIEDEEKSRIEEYKKSMREQANEISEELEYKFKSRRNRNLGSENDIPNPNQNLLEQAMISKQKYREELLRQVNEKRLQKIEEDKKNKEFERIQLETIESERNLARQDLCSRAYRQREELKRSLEQQIFEKQSKRRQENYEKKVEKELVDRDVARFQESQSRWIQSMRSARPDSAVKGKPQDTSSSFFSDCDIELIPCASCHKPLPASALTQFSD</sequence>
<dbReference type="EMBL" id="CAJZBQ010000053">
    <property type="protein sequence ID" value="CAG9331613.1"/>
    <property type="molecule type" value="Genomic_DNA"/>
</dbReference>
<keyword evidence="1" id="KW-0175">Coiled coil</keyword>
<protein>
    <submittedName>
        <fullName evidence="3">Uncharacterized protein</fullName>
    </submittedName>
</protein>
<keyword evidence="4" id="KW-1185">Reference proteome</keyword>
<evidence type="ECO:0000256" key="1">
    <source>
        <dbReference type="SAM" id="Coils"/>
    </source>
</evidence>
<dbReference type="AlphaFoldDB" id="A0AAU9KEG4"/>
<name>A0AAU9KEG4_9CILI</name>
<gene>
    <name evidence="3" type="ORF">BSTOLATCC_MIC53678</name>
</gene>
<feature type="coiled-coil region" evidence="1">
    <location>
        <begin position="116"/>
        <end position="198"/>
    </location>
</feature>
<dbReference type="Proteomes" id="UP001162131">
    <property type="component" value="Unassembled WGS sequence"/>
</dbReference>
<accession>A0AAU9KEG4</accession>